<evidence type="ECO:0000259" key="3">
    <source>
        <dbReference type="Pfam" id="PF01764"/>
    </source>
</evidence>
<keyword evidence="5" id="KW-1185">Reference proteome</keyword>
<dbReference type="PANTHER" id="PTHR46640:SF3">
    <property type="entry name" value="LIPASE LIH1-RELATED"/>
    <property type="match status" value="1"/>
</dbReference>
<reference evidence="4" key="1">
    <citation type="journal article" date="2021" name="Open Biol.">
        <title>Shared evolutionary footprints suggest mitochondrial oxidative damage underlies multiple complex I losses in fungi.</title>
        <authorList>
            <person name="Schikora-Tamarit M.A."/>
            <person name="Marcet-Houben M."/>
            <person name="Nosek J."/>
            <person name="Gabaldon T."/>
        </authorList>
    </citation>
    <scope>NUCLEOTIDE SEQUENCE</scope>
    <source>
        <strain evidence="4">NCAIM Y.01608</strain>
    </source>
</reference>
<feature type="domain" description="Fungal lipase-type" evidence="3">
    <location>
        <begin position="399"/>
        <end position="481"/>
    </location>
</feature>
<organism evidence="4 5">
    <name type="scientific">Ogataea polymorpha</name>
    <dbReference type="NCBI Taxonomy" id="460523"/>
    <lineage>
        <taxon>Eukaryota</taxon>
        <taxon>Fungi</taxon>
        <taxon>Dikarya</taxon>
        <taxon>Ascomycota</taxon>
        <taxon>Saccharomycotina</taxon>
        <taxon>Pichiomycetes</taxon>
        <taxon>Pichiales</taxon>
        <taxon>Pichiaceae</taxon>
        <taxon>Ogataea</taxon>
    </lineage>
</organism>
<evidence type="ECO:0000313" key="4">
    <source>
        <dbReference type="EMBL" id="KAH3664874.1"/>
    </source>
</evidence>
<dbReference type="Proteomes" id="UP000788993">
    <property type="component" value="Unassembled WGS sequence"/>
</dbReference>
<dbReference type="EMBL" id="JAEUBD010001178">
    <property type="protein sequence ID" value="KAH3664874.1"/>
    <property type="molecule type" value="Genomic_DNA"/>
</dbReference>
<evidence type="ECO:0000313" key="5">
    <source>
        <dbReference type="Proteomes" id="UP000788993"/>
    </source>
</evidence>
<name>A0A9P8P533_9ASCO</name>
<comment type="caution">
    <text evidence="4">The sequence shown here is derived from an EMBL/GenBank/DDBJ whole genome shotgun (WGS) entry which is preliminary data.</text>
</comment>
<dbReference type="InterPro" id="IPR002921">
    <property type="entry name" value="Fungal_lipase-type"/>
</dbReference>
<dbReference type="Pfam" id="PF01764">
    <property type="entry name" value="Lipase_3"/>
    <property type="match status" value="1"/>
</dbReference>
<reference evidence="4" key="2">
    <citation type="submission" date="2021-01" db="EMBL/GenBank/DDBJ databases">
        <authorList>
            <person name="Schikora-Tamarit M.A."/>
        </authorList>
    </citation>
    <scope>NUCLEOTIDE SEQUENCE</scope>
    <source>
        <strain evidence="4">NCAIM Y.01608</strain>
    </source>
</reference>
<dbReference type="SUPFAM" id="SSF53474">
    <property type="entry name" value="alpha/beta-Hydrolases"/>
    <property type="match status" value="1"/>
</dbReference>
<sequence length="598" mass="67276">MMLSPGKKELEVGVATMLTFFAFCDVRPGAAPASPPSLAALSWPDSKAVTVMSLSEVDLSLLGICKLSSGRLDSLEFGGITPVSLGGANVGLRERSSDDTDLDNFRFLVGVSSYSASSSSSPSNSEWFWSSDISSSTDSCFTCLLSFLAPFLVETRETSLILLRRDISCVVANATALLSHKMLVTMCICALLLASFPATCQPVPRNFSAPLPKSGVSTSWDLSRIVSRHQPKGVPLNNEDVFVFLDKLASFLQITNCDNKHGALKLPSEAGPTSLQFPPKLEQFTNIPNNTTDVEIVKQLNTKKPSSKLDWTQYLLNGKGMLFLDHHYKKIVVSIRSDLELKDYFAIYSDQAINFWPQVYKEGFWKSVKKKVDPSMVQHPYTYYRSQYWGYYWRNYFKLNKVHSGYSNIADRMFEAIFVEYLKAKQQYPDYQLVIAGHSMGGSIASIISLNFHLVRVANVLVTFNSPKLWSESLANMYDRVSGTTRIREVTMGLESGYLRLWNTRDAWNLFPPASLLNVVLSTAFKHSGLSLATEQNRLHMAMRDLVVEYDLLGKWDYEMEHKHCKFIKSTDEFVNVMSWDAHRVLLRDIWACVDLKP</sequence>
<evidence type="ECO:0000256" key="2">
    <source>
        <dbReference type="ARBA" id="ARBA00022801"/>
    </source>
</evidence>
<accession>A0A9P8P533</accession>
<dbReference type="GO" id="GO:0006629">
    <property type="term" value="P:lipid metabolic process"/>
    <property type="evidence" value="ECO:0007669"/>
    <property type="project" value="InterPro"/>
</dbReference>
<evidence type="ECO:0000256" key="1">
    <source>
        <dbReference type="ARBA" id="ARBA00013279"/>
    </source>
</evidence>
<dbReference type="EC" id="3.1.1.3" evidence="1"/>
<dbReference type="InterPro" id="IPR051299">
    <property type="entry name" value="AB_hydrolase_lip/est"/>
</dbReference>
<gene>
    <name evidence="4" type="ORF">OGATHE_003689</name>
</gene>
<dbReference type="GO" id="GO:0004806">
    <property type="term" value="F:triacylglycerol lipase activity"/>
    <property type="evidence" value="ECO:0007669"/>
    <property type="project" value="UniProtKB-EC"/>
</dbReference>
<proteinExistence type="predicted"/>
<keyword evidence="2" id="KW-0378">Hydrolase</keyword>
<dbReference type="InterPro" id="IPR029058">
    <property type="entry name" value="AB_hydrolase_fold"/>
</dbReference>
<dbReference type="Gene3D" id="3.40.50.1820">
    <property type="entry name" value="alpha/beta hydrolase"/>
    <property type="match status" value="1"/>
</dbReference>
<dbReference type="PANTHER" id="PTHR46640">
    <property type="entry name" value="TRIACYLGLYCEROL LIPASE, PUTATIVE (AFU_ORTHOLOGUE AFUA_6G06510)-RELATED"/>
    <property type="match status" value="1"/>
</dbReference>
<protein>
    <recommendedName>
        <fullName evidence="1">triacylglycerol lipase</fullName>
        <ecNumber evidence="1">3.1.1.3</ecNumber>
    </recommendedName>
</protein>
<dbReference type="AlphaFoldDB" id="A0A9P8P533"/>